<evidence type="ECO:0000256" key="9">
    <source>
        <dbReference type="ARBA" id="ARBA00023136"/>
    </source>
</evidence>
<keyword evidence="7 11" id="KW-1133">Transmembrane helix</keyword>
<keyword evidence="10 11" id="KW-0066">ATP synthesis</keyword>
<feature type="transmembrane region" description="Helical" evidence="11">
    <location>
        <begin position="33"/>
        <end position="55"/>
    </location>
</feature>
<dbReference type="Proteomes" id="UP000534294">
    <property type="component" value="Unassembled WGS sequence"/>
</dbReference>
<gene>
    <name evidence="11" type="primary">atpB</name>
    <name evidence="13" type="ORF">HNQ64_003683</name>
</gene>
<evidence type="ECO:0000256" key="10">
    <source>
        <dbReference type="ARBA" id="ARBA00023310"/>
    </source>
</evidence>
<evidence type="ECO:0000256" key="6">
    <source>
        <dbReference type="ARBA" id="ARBA00022781"/>
    </source>
</evidence>
<evidence type="ECO:0000256" key="8">
    <source>
        <dbReference type="ARBA" id="ARBA00023065"/>
    </source>
</evidence>
<comment type="caution">
    <text evidence="13">The sequence shown here is derived from an EMBL/GenBank/DDBJ whole genome shotgun (WGS) entry which is preliminary data.</text>
</comment>
<dbReference type="PANTHER" id="PTHR42823:SF3">
    <property type="entry name" value="ATP SYNTHASE SUBUNIT A, CHLOROPLASTIC"/>
    <property type="match status" value="1"/>
</dbReference>
<dbReference type="GO" id="GO:0005886">
    <property type="term" value="C:plasma membrane"/>
    <property type="evidence" value="ECO:0007669"/>
    <property type="project" value="UniProtKB-SubCell"/>
</dbReference>
<sequence length="301" mass="32940">MDVSFPFSSSAILLAEVSRRAVSLLGGGDKESFWAFVTNSCFVAALVVGIIIWVANKATSRMTLIPHPWQNFFESIIEAVYNQVEAIVGPKQAPRAFPLLATLFIFILVANYFGLLPGVGTIGWGHGHGMLSLDHVSAPLLRPATADLNMTLGMALCFMLIWFYLTIRELGVWGFIKHTFGPKGGAKGLMGIFIALVFLLVGAIEIVSIMFRPGSLSLRLFGNIYAGETLLHTMMTLGEMFKLGSVGQFIIATIAPIPFYFMELLVGLLQASVFTLLCAVYIQLSTTHDEHHGEEHGHDHH</sequence>
<keyword evidence="6 11" id="KW-0375">Hydrogen ion transport</keyword>
<dbReference type="HAMAP" id="MF_01393">
    <property type="entry name" value="ATP_synth_a_bact"/>
    <property type="match status" value="1"/>
</dbReference>
<comment type="similarity">
    <text evidence="2 11 12">Belongs to the ATPase A chain family.</text>
</comment>
<dbReference type="PANTHER" id="PTHR42823">
    <property type="entry name" value="ATP SYNTHASE SUBUNIT A, CHLOROPLASTIC"/>
    <property type="match status" value="1"/>
</dbReference>
<dbReference type="RefSeq" id="WP_184211163.1">
    <property type="nucleotide sequence ID" value="NZ_JACHIF010000008.1"/>
</dbReference>
<evidence type="ECO:0000256" key="2">
    <source>
        <dbReference type="ARBA" id="ARBA00006810"/>
    </source>
</evidence>
<keyword evidence="5 11" id="KW-0812">Transmembrane</keyword>
<dbReference type="GO" id="GO:0042777">
    <property type="term" value="P:proton motive force-driven plasma membrane ATP synthesis"/>
    <property type="evidence" value="ECO:0007669"/>
    <property type="project" value="TreeGrafter"/>
</dbReference>
<evidence type="ECO:0000256" key="3">
    <source>
        <dbReference type="ARBA" id="ARBA00022448"/>
    </source>
</evidence>
<dbReference type="InterPro" id="IPR000568">
    <property type="entry name" value="ATP_synth_F0_asu"/>
</dbReference>
<evidence type="ECO:0000256" key="12">
    <source>
        <dbReference type="RuleBase" id="RU000483"/>
    </source>
</evidence>
<keyword evidence="3 11" id="KW-0813">Transport</keyword>
<keyword evidence="4 11" id="KW-0138">CF(0)</keyword>
<dbReference type="InterPro" id="IPR023011">
    <property type="entry name" value="ATP_synth_F0_asu_AS"/>
</dbReference>
<dbReference type="SUPFAM" id="SSF81336">
    <property type="entry name" value="F1F0 ATP synthase subunit A"/>
    <property type="match status" value="1"/>
</dbReference>
<dbReference type="CDD" id="cd00310">
    <property type="entry name" value="ATP-synt_Fo_a_6"/>
    <property type="match status" value="1"/>
</dbReference>
<feature type="transmembrane region" description="Helical" evidence="11">
    <location>
        <begin position="148"/>
        <end position="167"/>
    </location>
</feature>
<dbReference type="GO" id="GO:0046933">
    <property type="term" value="F:proton-transporting ATP synthase activity, rotational mechanism"/>
    <property type="evidence" value="ECO:0007669"/>
    <property type="project" value="UniProtKB-UniRule"/>
</dbReference>
<evidence type="ECO:0000256" key="7">
    <source>
        <dbReference type="ARBA" id="ARBA00022989"/>
    </source>
</evidence>
<evidence type="ECO:0000256" key="4">
    <source>
        <dbReference type="ARBA" id="ARBA00022547"/>
    </source>
</evidence>
<keyword evidence="14" id="KW-1185">Reference proteome</keyword>
<dbReference type="GO" id="GO:0045259">
    <property type="term" value="C:proton-transporting ATP synthase complex"/>
    <property type="evidence" value="ECO:0007669"/>
    <property type="project" value="UniProtKB-KW"/>
</dbReference>
<keyword evidence="8 11" id="KW-0406">Ion transport</keyword>
<feature type="transmembrane region" description="Helical" evidence="11">
    <location>
        <begin position="96"/>
        <end position="115"/>
    </location>
</feature>
<evidence type="ECO:0000313" key="13">
    <source>
        <dbReference type="EMBL" id="MBB5039411.1"/>
    </source>
</evidence>
<dbReference type="NCBIfam" id="TIGR01131">
    <property type="entry name" value="ATP_synt_6_or_A"/>
    <property type="match status" value="1"/>
</dbReference>
<protein>
    <recommendedName>
        <fullName evidence="11 12">ATP synthase subunit a</fullName>
    </recommendedName>
    <alternativeName>
        <fullName evidence="11">ATP synthase F0 sector subunit a</fullName>
    </alternativeName>
    <alternativeName>
        <fullName evidence="11">F-ATPase subunit 6</fullName>
    </alternativeName>
</protein>
<comment type="subcellular location">
    <subcellularLocation>
        <location evidence="11 12">Cell membrane</location>
        <topology evidence="11 12">Multi-pass membrane protein</topology>
    </subcellularLocation>
    <subcellularLocation>
        <location evidence="1">Membrane</location>
        <topology evidence="1">Multi-pass membrane protein</topology>
    </subcellularLocation>
</comment>
<dbReference type="InterPro" id="IPR035908">
    <property type="entry name" value="F0_ATP_A_sf"/>
</dbReference>
<keyword evidence="11" id="KW-1003">Cell membrane</keyword>
<dbReference type="PROSITE" id="PS00449">
    <property type="entry name" value="ATPASE_A"/>
    <property type="match status" value="1"/>
</dbReference>
<name>A0A7W8DS17_9BACT</name>
<comment type="function">
    <text evidence="11 12">Key component of the proton channel; it plays a direct role in the translocation of protons across the membrane.</text>
</comment>
<reference evidence="13 14" key="1">
    <citation type="submission" date="2020-08" db="EMBL/GenBank/DDBJ databases">
        <title>Genomic Encyclopedia of Type Strains, Phase IV (KMG-IV): sequencing the most valuable type-strain genomes for metagenomic binning, comparative biology and taxonomic classification.</title>
        <authorList>
            <person name="Goeker M."/>
        </authorList>
    </citation>
    <scope>NUCLEOTIDE SEQUENCE [LARGE SCALE GENOMIC DNA]</scope>
    <source>
        <strain evidence="13 14">DSM 12251</strain>
    </source>
</reference>
<accession>A0A7W8DS17</accession>
<evidence type="ECO:0000256" key="11">
    <source>
        <dbReference type="HAMAP-Rule" id="MF_01393"/>
    </source>
</evidence>
<organism evidence="13 14">
    <name type="scientific">Prosthecobacter dejongeii</name>
    <dbReference type="NCBI Taxonomy" id="48465"/>
    <lineage>
        <taxon>Bacteria</taxon>
        <taxon>Pseudomonadati</taxon>
        <taxon>Verrucomicrobiota</taxon>
        <taxon>Verrucomicrobiia</taxon>
        <taxon>Verrucomicrobiales</taxon>
        <taxon>Verrucomicrobiaceae</taxon>
        <taxon>Prosthecobacter</taxon>
    </lineage>
</organism>
<dbReference type="AlphaFoldDB" id="A0A7W8DS17"/>
<feature type="transmembrane region" description="Helical" evidence="11">
    <location>
        <begin position="188"/>
        <end position="211"/>
    </location>
</feature>
<dbReference type="EMBL" id="JACHIF010000008">
    <property type="protein sequence ID" value="MBB5039411.1"/>
    <property type="molecule type" value="Genomic_DNA"/>
</dbReference>
<dbReference type="Gene3D" id="1.20.120.220">
    <property type="entry name" value="ATP synthase, F0 complex, subunit A"/>
    <property type="match status" value="1"/>
</dbReference>
<evidence type="ECO:0000313" key="14">
    <source>
        <dbReference type="Proteomes" id="UP000534294"/>
    </source>
</evidence>
<evidence type="ECO:0000256" key="5">
    <source>
        <dbReference type="ARBA" id="ARBA00022692"/>
    </source>
</evidence>
<proteinExistence type="inferred from homology"/>
<evidence type="ECO:0000256" key="1">
    <source>
        <dbReference type="ARBA" id="ARBA00004141"/>
    </source>
</evidence>
<keyword evidence="9 11" id="KW-0472">Membrane</keyword>
<dbReference type="Pfam" id="PF00119">
    <property type="entry name" value="ATP-synt_A"/>
    <property type="match status" value="1"/>
</dbReference>
<dbReference type="InterPro" id="IPR045082">
    <property type="entry name" value="ATP_syn_F0_a_bact/chloroplast"/>
</dbReference>